<dbReference type="Proteomes" id="UP000238634">
    <property type="component" value="Unassembled WGS sequence"/>
</dbReference>
<dbReference type="GO" id="GO:0016810">
    <property type="term" value="F:hydrolase activity, acting on carbon-nitrogen (but not peptide) bonds"/>
    <property type="evidence" value="ECO:0007669"/>
    <property type="project" value="InterPro"/>
</dbReference>
<dbReference type="STRING" id="1920490.GCA_001895925_02739"/>
<dbReference type="GO" id="GO:0005975">
    <property type="term" value="P:carbohydrate metabolic process"/>
    <property type="evidence" value="ECO:0007669"/>
    <property type="project" value="InterPro"/>
</dbReference>
<protein>
    <submittedName>
        <fullName evidence="5">Polysaccharide deacetylase family protein</fullName>
    </submittedName>
</protein>
<name>A0A2T1DJM4_9CYAN</name>
<keyword evidence="6" id="KW-1185">Reference proteome</keyword>
<dbReference type="PANTHER" id="PTHR34216:SF3">
    <property type="entry name" value="POLY-BETA-1,6-N-ACETYL-D-GLUCOSAMINE N-DEACETYLASE"/>
    <property type="match status" value="1"/>
</dbReference>
<evidence type="ECO:0000256" key="3">
    <source>
        <dbReference type="SAM" id="SignalP"/>
    </source>
</evidence>
<comment type="caution">
    <text evidence="5">The sequence shown here is derived from an EMBL/GenBank/DDBJ whole genome shotgun (WGS) entry which is preliminary data.</text>
</comment>
<feature type="chain" id="PRO_5015442134" evidence="3">
    <location>
        <begin position="25"/>
        <end position="320"/>
    </location>
</feature>
<dbReference type="AlphaFoldDB" id="A0A2T1DJM4"/>
<evidence type="ECO:0000259" key="4">
    <source>
        <dbReference type="PROSITE" id="PS51677"/>
    </source>
</evidence>
<dbReference type="InterPro" id="IPR051398">
    <property type="entry name" value="Polysacch_Deacetylase"/>
</dbReference>
<evidence type="ECO:0000313" key="5">
    <source>
        <dbReference type="EMBL" id="PSB20690.1"/>
    </source>
</evidence>
<dbReference type="GO" id="GO:0005576">
    <property type="term" value="C:extracellular region"/>
    <property type="evidence" value="ECO:0007669"/>
    <property type="project" value="UniProtKB-SubCell"/>
</dbReference>
<dbReference type="Pfam" id="PF01522">
    <property type="entry name" value="Polysacc_deac_1"/>
    <property type="match status" value="1"/>
</dbReference>
<gene>
    <name evidence="5" type="ORF">C7B65_07275</name>
</gene>
<reference evidence="5 6" key="1">
    <citation type="submission" date="2018-02" db="EMBL/GenBank/DDBJ databases">
        <authorList>
            <person name="Cohen D.B."/>
            <person name="Kent A.D."/>
        </authorList>
    </citation>
    <scope>NUCLEOTIDE SEQUENCE [LARGE SCALE GENOMIC DNA]</scope>
    <source>
        <strain evidence="5 6">ULC007</strain>
    </source>
</reference>
<accession>A0A2T1DJM4</accession>
<evidence type="ECO:0000313" key="6">
    <source>
        <dbReference type="Proteomes" id="UP000238634"/>
    </source>
</evidence>
<evidence type="ECO:0000256" key="2">
    <source>
        <dbReference type="ARBA" id="ARBA00022729"/>
    </source>
</evidence>
<sequence>MKRFFTLLLVTALWMITLSGVAQSASSFKLMTQQPTNQGVCSQHKNISRELKLVSNQRLNSSKILFRTTASDKVLSLPTAPLPTLHPASLKARVPVMMYHDILQEKKIIYDLTPQELRKHFELIKSSQVTPISLNQLIAHLRTGSPLPEKPILLTFDDGYGGHYQYAYPLLKEYGYPAVFSIHTSWVGVNAGRTHLSWQQLKTMANDSLITISSHSKTHPALTKISDQKLYQEVVESKKILESKLDRPVNYFTYPYGKYDLRAKKVVAKANYLAAIAFGTPTEKFANQSEDLFSIARFEKSRLEEVILQAWGNPTLAQCN</sequence>
<dbReference type="InterPro" id="IPR011330">
    <property type="entry name" value="Glyco_hydro/deAcase_b/a-brl"/>
</dbReference>
<dbReference type="PANTHER" id="PTHR34216">
    <property type="match status" value="1"/>
</dbReference>
<organism evidence="5 6">
    <name type="scientific">Phormidesmis priestleyi ULC007</name>
    <dbReference type="NCBI Taxonomy" id="1920490"/>
    <lineage>
        <taxon>Bacteria</taxon>
        <taxon>Bacillati</taxon>
        <taxon>Cyanobacteriota</taxon>
        <taxon>Cyanophyceae</taxon>
        <taxon>Leptolyngbyales</taxon>
        <taxon>Leptolyngbyaceae</taxon>
        <taxon>Phormidesmis</taxon>
    </lineage>
</organism>
<evidence type="ECO:0000256" key="1">
    <source>
        <dbReference type="ARBA" id="ARBA00004613"/>
    </source>
</evidence>
<feature type="domain" description="NodB homology" evidence="4">
    <location>
        <begin position="150"/>
        <end position="320"/>
    </location>
</feature>
<dbReference type="OrthoDB" id="9778320at2"/>
<feature type="signal peptide" evidence="3">
    <location>
        <begin position="1"/>
        <end position="24"/>
    </location>
</feature>
<dbReference type="EMBL" id="PVWG01000005">
    <property type="protein sequence ID" value="PSB20690.1"/>
    <property type="molecule type" value="Genomic_DNA"/>
</dbReference>
<proteinExistence type="predicted"/>
<dbReference type="InterPro" id="IPR002509">
    <property type="entry name" value="NODB_dom"/>
</dbReference>
<dbReference type="SUPFAM" id="SSF88713">
    <property type="entry name" value="Glycoside hydrolase/deacetylase"/>
    <property type="match status" value="1"/>
</dbReference>
<dbReference type="PROSITE" id="PS51677">
    <property type="entry name" value="NODB"/>
    <property type="match status" value="1"/>
</dbReference>
<comment type="subcellular location">
    <subcellularLocation>
        <location evidence="1">Secreted</location>
    </subcellularLocation>
</comment>
<keyword evidence="2 3" id="KW-0732">Signal</keyword>
<reference evidence="5 6" key="2">
    <citation type="submission" date="2018-03" db="EMBL/GenBank/DDBJ databases">
        <title>The ancient ancestry and fast evolution of plastids.</title>
        <authorList>
            <person name="Moore K.R."/>
            <person name="Magnabosco C."/>
            <person name="Momper L."/>
            <person name="Gold D.A."/>
            <person name="Bosak T."/>
            <person name="Fournier G.P."/>
        </authorList>
    </citation>
    <scope>NUCLEOTIDE SEQUENCE [LARGE SCALE GENOMIC DNA]</scope>
    <source>
        <strain evidence="5 6">ULC007</strain>
    </source>
</reference>
<dbReference type="Gene3D" id="3.20.20.370">
    <property type="entry name" value="Glycoside hydrolase/deacetylase"/>
    <property type="match status" value="1"/>
</dbReference>
<dbReference type="CDD" id="cd10918">
    <property type="entry name" value="CE4_NodB_like_5s_6s"/>
    <property type="match status" value="1"/>
</dbReference>